<gene>
    <name evidence="1" type="ORF">AUEXF2481DRAFT_586112</name>
</gene>
<evidence type="ECO:0000313" key="1">
    <source>
        <dbReference type="EMBL" id="KEQ97276.1"/>
    </source>
</evidence>
<dbReference type="AlphaFoldDB" id="A0A074ZF79"/>
<dbReference type="RefSeq" id="XP_013346030.1">
    <property type="nucleotide sequence ID" value="XM_013490576.1"/>
</dbReference>
<protein>
    <submittedName>
        <fullName evidence="1">Uncharacterized protein</fullName>
    </submittedName>
</protein>
<dbReference type="GeneID" id="25369242"/>
<reference evidence="1 2" key="1">
    <citation type="journal article" date="2014" name="BMC Genomics">
        <title>Genome sequencing of four Aureobasidium pullulans varieties: biotechnological potential, stress tolerance, and description of new species.</title>
        <authorList>
            <person name="Gostin Ar C."/>
            <person name="Ohm R.A."/>
            <person name="Kogej T."/>
            <person name="Sonjak S."/>
            <person name="Turk M."/>
            <person name="Zajc J."/>
            <person name="Zalar P."/>
            <person name="Grube M."/>
            <person name="Sun H."/>
            <person name="Han J."/>
            <person name="Sharma A."/>
            <person name="Chiniquy J."/>
            <person name="Ngan C.Y."/>
            <person name="Lipzen A."/>
            <person name="Barry K."/>
            <person name="Grigoriev I.V."/>
            <person name="Gunde-Cimerman N."/>
        </authorList>
    </citation>
    <scope>NUCLEOTIDE SEQUENCE [LARGE SCALE GENOMIC DNA]</scope>
    <source>
        <strain evidence="1 2">EXF-2481</strain>
    </source>
</reference>
<accession>A0A074ZF79</accession>
<sequence length="188" mass="21683">MSGRELVTGRVVLVDMVDFVLVYEIETIRRQASEQKDHCCDLAELLEPKDDSCKTILFAAFLCVHHNYSCSHFSFNYSVSQMVTRNSMDLCCIYIRSERTHSNRRAIVQSNQYHTSETFDLTHLRRCRMRETMLPNSPVSGCGGNWIFSCFVFSYICQQSMTRLSDQPSSRQVNNQNHVNSQNAFAVI</sequence>
<evidence type="ECO:0000313" key="2">
    <source>
        <dbReference type="Proteomes" id="UP000030641"/>
    </source>
</evidence>
<dbReference type="EMBL" id="KL584754">
    <property type="protein sequence ID" value="KEQ97276.1"/>
    <property type="molecule type" value="Genomic_DNA"/>
</dbReference>
<proteinExistence type="predicted"/>
<name>A0A074ZF79_AURSE</name>
<dbReference type="InParanoid" id="A0A074ZF79"/>
<organism evidence="1 2">
    <name type="scientific">Aureobasidium subglaciale (strain EXF-2481)</name>
    <name type="common">Aureobasidium pullulans var. subglaciale</name>
    <dbReference type="NCBI Taxonomy" id="1043005"/>
    <lineage>
        <taxon>Eukaryota</taxon>
        <taxon>Fungi</taxon>
        <taxon>Dikarya</taxon>
        <taxon>Ascomycota</taxon>
        <taxon>Pezizomycotina</taxon>
        <taxon>Dothideomycetes</taxon>
        <taxon>Dothideomycetidae</taxon>
        <taxon>Dothideales</taxon>
        <taxon>Saccotheciaceae</taxon>
        <taxon>Aureobasidium</taxon>
    </lineage>
</organism>
<keyword evidence="2" id="KW-1185">Reference proteome</keyword>
<dbReference type="Proteomes" id="UP000030641">
    <property type="component" value="Unassembled WGS sequence"/>
</dbReference>
<dbReference type="HOGENOM" id="CLU_1440787_0_0_1"/>